<dbReference type="PANTHER" id="PTHR33446">
    <property type="entry name" value="PROTEIN TONB-RELATED"/>
    <property type="match status" value="1"/>
</dbReference>
<dbReference type="AlphaFoldDB" id="A0A4R1JNU3"/>
<evidence type="ECO:0000256" key="8">
    <source>
        <dbReference type="ARBA" id="ARBA00022989"/>
    </source>
</evidence>
<feature type="region of interest" description="Disordered" evidence="11">
    <location>
        <begin position="50"/>
        <end position="71"/>
    </location>
</feature>
<dbReference type="GO" id="GO:0030288">
    <property type="term" value="C:outer membrane-bounded periplasmic space"/>
    <property type="evidence" value="ECO:0007669"/>
    <property type="project" value="InterPro"/>
</dbReference>
<dbReference type="Gene3D" id="3.30.1150.10">
    <property type="match status" value="1"/>
</dbReference>
<comment type="caution">
    <text evidence="13">The sequence shown here is derived from an EMBL/GenBank/DDBJ whole genome shotgun (WGS) entry which is preliminary data.</text>
</comment>
<sequence length="216" mass="24122">MRKFFIITPLGLIFAAIFFFLLGKLIGVNKQAHYEHSEQVHLTLTQINHESLQTRQRRKSPPQPPKMAKMPMVPTPTTGKPDAAPTAQALALDIPTPNADIQTNIKINAQIGTLNGVQVKMGVDSNPVILARIPPRYPQRALRRSIEGSVTVQFIVQRDGHVKPGSIQIVKANPKHIFDNAVKEAIYGWKLQPKKRNGKAITFRAEQTIRFSLGDR</sequence>
<dbReference type="SUPFAM" id="SSF74653">
    <property type="entry name" value="TolA/TonB C-terminal domain"/>
    <property type="match status" value="1"/>
</dbReference>
<dbReference type="PROSITE" id="PS52015">
    <property type="entry name" value="TONB_CTD"/>
    <property type="match status" value="1"/>
</dbReference>
<evidence type="ECO:0000256" key="1">
    <source>
        <dbReference type="ARBA" id="ARBA00004383"/>
    </source>
</evidence>
<evidence type="ECO:0000256" key="10">
    <source>
        <dbReference type="RuleBase" id="RU362123"/>
    </source>
</evidence>
<proteinExistence type="inferred from homology"/>
<reference evidence="13 14" key="1">
    <citation type="submission" date="2019-03" db="EMBL/GenBank/DDBJ databases">
        <title>Genomic Encyclopedia of Type Strains, Phase IV (KMG-IV): sequencing the most valuable type-strain genomes for metagenomic binning, comparative biology and taxonomic classification.</title>
        <authorList>
            <person name="Goeker M."/>
        </authorList>
    </citation>
    <scope>NUCLEOTIDE SEQUENCE [LARGE SCALE GENOMIC DNA]</scope>
    <source>
        <strain evidence="13 14">DSM 18577</strain>
    </source>
</reference>
<feature type="domain" description="TonB C-terminal" evidence="12">
    <location>
        <begin position="122"/>
        <end position="216"/>
    </location>
</feature>
<evidence type="ECO:0000256" key="7">
    <source>
        <dbReference type="ARBA" id="ARBA00022927"/>
    </source>
</evidence>
<dbReference type="Pfam" id="PF03544">
    <property type="entry name" value="TonB_C"/>
    <property type="match status" value="1"/>
</dbReference>
<keyword evidence="10" id="KW-0735">Signal-anchor</keyword>
<dbReference type="Proteomes" id="UP000295565">
    <property type="component" value="Unassembled WGS sequence"/>
</dbReference>
<comment type="subcellular location">
    <subcellularLocation>
        <location evidence="1 10">Cell inner membrane</location>
        <topology evidence="1 10">Single-pass membrane protein</topology>
        <orientation evidence="1 10">Periplasmic side</orientation>
    </subcellularLocation>
</comment>
<keyword evidence="5 10" id="KW-0997">Cell inner membrane</keyword>
<keyword evidence="8" id="KW-1133">Transmembrane helix</keyword>
<dbReference type="GO" id="GO:0055085">
    <property type="term" value="P:transmembrane transport"/>
    <property type="evidence" value="ECO:0007669"/>
    <property type="project" value="InterPro"/>
</dbReference>
<evidence type="ECO:0000256" key="3">
    <source>
        <dbReference type="ARBA" id="ARBA00022448"/>
    </source>
</evidence>
<keyword evidence="3 10" id="KW-0813">Transport</keyword>
<dbReference type="NCBIfam" id="TIGR01352">
    <property type="entry name" value="tonB_Cterm"/>
    <property type="match status" value="1"/>
</dbReference>
<keyword evidence="9" id="KW-0472">Membrane</keyword>
<keyword evidence="14" id="KW-1185">Reference proteome</keyword>
<keyword evidence="6" id="KW-0812">Transmembrane</keyword>
<evidence type="ECO:0000259" key="12">
    <source>
        <dbReference type="PROSITE" id="PS52015"/>
    </source>
</evidence>
<name>A0A4R1JNU3_9GAMM</name>
<dbReference type="RefSeq" id="WP_165872737.1">
    <property type="nucleotide sequence ID" value="NZ_OU594967.1"/>
</dbReference>
<dbReference type="GO" id="GO:0005886">
    <property type="term" value="C:plasma membrane"/>
    <property type="evidence" value="ECO:0007669"/>
    <property type="project" value="UniProtKB-SubCell"/>
</dbReference>
<dbReference type="InterPro" id="IPR037682">
    <property type="entry name" value="TonB_C"/>
</dbReference>
<dbReference type="GO" id="GO:0015891">
    <property type="term" value="P:siderophore transport"/>
    <property type="evidence" value="ECO:0007669"/>
    <property type="project" value="InterPro"/>
</dbReference>
<evidence type="ECO:0000256" key="5">
    <source>
        <dbReference type="ARBA" id="ARBA00022519"/>
    </source>
</evidence>
<evidence type="ECO:0000256" key="9">
    <source>
        <dbReference type="ARBA" id="ARBA00023136"/>
    </source>
</evidence>
<evidence type="ECO:0000256" key="6">
    <source>
        <dbReference type="ARBA" id="ARBA00022692"/>
    </source>
</evidence>
<evidence type="ECO:0000256" key="11">
    <source>
        <dbReference type="SAM" id="MobiDB-lite"/>
    </source>
</evidence>
<evidence type="ECO:0000313" key="14">
    <source>
        <dbReference type="Proteomes" id="UP000295565"/>
    </source>
</evidence>
<evidence type="ECO:0000313" key="13">
    <source>
        <dbReference type="EMBL" id="TCK52189.1"/>
    </source>
</evidence>
<dbReference type="PRINTS" id="PR01374">
    <property type="entry name" value="TONBPROTEIN"/>
</dbReference>
<accession>A0A4R1JNU3</accession>
<comment type="similarity">
    <text evidence="2 10">Belongs to the TonB family.</text>
</comment>
<evidence type="ECO:0000256" key="4">
    <source>
        <dbReference type="ARBA" id="ARBA00022475"/>
    </source>
</evidence>
<evidence type="ECO:0000256" key="2">
    <source>
        <dbReference type="ARBA" id="ARBA00006555"/>
    </source>
</evidence>
<comment type="function">
    <text evidence="10">Interacts with outer membrane receptor proteins that carry out high-affinity binding and energy dependent uptake into the periplasmic space of specific substrates. It could act to transduce energy from the cytoplasmic membrane to specific energy-requiring processes in the outer membrane, resulting in the release into the periplasm of ligands bound by these outer membrane proteins.</text>
</comment>
<dbReference type="EMBL" id="SMGD01000013">
    <property type="protein sequence ID" value="TCK52189.1"/>
    <property type="molecule type" value="Genomic_DNA"/>
</dbReference>
<dbReference type="InterPro" id="IPR006260">
    <property type="entry name" value="TonB/TolA_C"/>
</dbReference>
<gene>
    <name evidence="13" type="ORF">EV690_2297</name>
</gene>
<protein>
    <recommendedName>
        <fullName evidence="10">Protein TonB</fullName>
    </recommendedName>
</protein>
<organism evidence="13 14">
    <name type="scientific">Celerinatantimonas diazotrophica</name>
    <dbReference type="NCBI Taxonomy" id="412034"/>
    <lineage>
        <taxon>Bacteria</taxon>
        <taxon>Pseudomonadati</taxon>
        <taxon>Pseudomonadota</taxon>
        <taxon>Gammaproteobacteria</taxon>
        <taxon>Celerinatantimonadaceae</taxon>
        <taxon>Celerinatantimonas</taxon>
    </lineage>
</organism>
<dbReference type="GO" id="GO:0031992">
    <property type="term" value="F:energy transducer activity"/>
    <property type="evidence" value="ECO:0007669"/>
    <property type="project" value="InterPro"/>
</dbReference>
<keyword evidence="7 10" id="KW-0653">Protein transport</keyword>
<dbReference type="InterPro" id="IPR003538">
    <property type="entry name" value="TonB"/>
</dbReference>
<keyword evidence="4 10" id="KW-1003">Cell membrane</keyword>
<dbReference type="GO" id="GO:0015031">
    <property type="term" value="P:protein transport"/>
    <property type="evidence" value="ECO:0007669"/>
    <property type="project" value="UniProtKB-UniRule"/>
</dbReference>
<dbReference type="InterPro" id="IPR051045">
    <property type="entry name" value="TonB-dependent_transducer"/>
</dbReference>